<keyword evidence="5 9" id="KW-0812">Transmembrane</keyword>
<accession>A0A5B9PD65</accession>
<feature type="transmembrane region" description="Helical" evidence="9">
    <location>
        <begin position="903"/>
        <end position="925"/>
    </location>
</feature>
<dbReference type="KEGG" id="mff:MFFC18_29220"/>
<feature type="transmembrane region" description="Helical" evidence="9">
    <location>
        <begin position="528"/>
        <end position="549"/>
    </location>
</feature>
<keyword evidence="6 9" id="KW-1133">Transmembrane helix</keyword>
<feature type="transmembrane region" description="Helical" evidence="9">
    <location>
        <begin position="813"/>
        <end position="838"/>
    </location>
</feature>
<feature type="transmembrane region" description="Helical" evidence="9">
    <location>
        <begin position="932"/>
        <end position="951"/>
    </location>
</feature>
<dbReference type="PANTHER" id="PTHR33908:SF11">
    <property type="entry name" value="MEMBRANE PROTEIN"/>
    <property type="match status" value="1"/>
</dbReference>
<feature type="transmembrane region" description="Helical" evidence="9">
    <location>
        <begin position="786"/>
        <end position="801"/>
    </location>
</feature>
<evidence type="ECO:0000256" key="4">
    <source>
        <dbReference type="ARBA" id="ARBA00022679"/>
    </source>
</evidence>
<evidence type="ECO:0000256" key="3">
    <source>
        <dbReference type="ARBA" id="ARBA00022676"/>
    </source>
</evidence>
<comment type="subcellular location">
    <subcellularLocation>
        <location evidence="1">Cell membrane</location>
        <topology evidence="1">Multi-pass membrane protein</topology>
    </subcellularLocation>
</comment>
<dbReference type="AlphaFoldDB" id="A0A5B9PD65"/>
<keyword evidence="7 9" id="KW-0472">Membrane</keyword>
<dbReference type="RefSeq" id="WP_075086041.1">
    <property type="nucleotide sequence ID" value="NZ_CP042912.1"/>
</dbReference>
<dbReference type="Gene3D" id="2.60.120.260">
    <property type="entry name" value="Galactose-binding domain-like"/>
    <property type="match status" value="2"/>
</dbReference>
<proteinExistence type="predicted"/>
<evidence type="ECO:0000256" key="9">
    <source>
        <dbReference type="SAM" id="Phobius"/>
    </source>
</evidence>
<feature type="transmembrane region" description="Helical" evidence="9">
    <location>
        <begin position="997"/>
        <end position="1016"/>
    </location>
</feature>
<evidence type="ECO:0000256" key="5">
    <source>
        <dbReference type="ARBA" id="ARBA00022692"/>
    </source>
</evidence>
<evidence type="ECO:0000256" key="2">
    <source>
        <dbReference type="ARBA" id="ARBA00022475"/>
    </source>
</evidence>
<feature type="transmembrane region" description="Helical" evidence="9">
    <location>
        <begin position="12"/>
        <end position="35"/>
    </location>
</feature>
<protein>
    <recommendedName>
        <fullName evidence="12">Glycosyltransferase RgtA/B/C/D-like domain-containing protein</fullName>
    </recommendedName>
</protein>
<dbReference type="Proteomes" id="UP000322214">
    <property type="component" value="Chromosome"/>
</dbReference>
<dbReference type="EMBL" id="CP042912">
    <property type="protein sequence ID" value="QEG23030.1"/>
    <property type="molecule type" value="Genomic_DNA"/>
</dbReference>
<keyword evidence="4" id="KW-0808">Transferase</keyword>
<feature type="transmembrane region" description="Helical" evidence="9">
    <location>
        <begin position="850"/>
        <end position="870"/>
    </location>
</feature>
<gene>
    <name evidence="10" type="ORF">MFFC18_29220</name>
</gene>
<dbReference type="GO" id="GO:0009103">
    <property type="term" value="P:lipopolysaccharide biosynthetic process"/>
    <property type="evidence" value="ECO:0007669"/>
    <property type="project" value="UniProtKB-ARBA"/>
</dbReference>
<keyword evidence="3" id="KW-0328">Glycosyltransferase</keyword>
<keyword evidence="2" id="KW-1003">Cell membrane</keyword>
<evidence type="ECO:0000256" key="1">
    <source>
        <dbReference type="ARBA" id="ARBA00004651"/>
    </source>
</evidence>
<feature type="compositionally biased region" description="Basic and acidic residues" evidence="8">
    <location>
        <begin position="382"/>
        <end position="408"/>
    </location>
</feature>
<dbReference type="InterPro" id="IPR050297">
    <property type="entry name" value="LipidA_mod_glycosyltrf_83"/>
</dbReference>
<evidence type="ECO:0000256" key="8">
    <source>
        <dbReference type="SAM" id="MobiDB-lite"/>
    </source>
</evidence>
<evidence type="ECO:0008006" key="12">
    <source>
        <dbReference type="Google" id="ProtNLM"/>
    </source>
</evidence>
<dbReference type="GO" id="GO:0005886">
    <property type="term" value="C:plasma membrane"/>
    <property type="evidence" value="ECO:0007669"/>
    <property type="project" value="UniProtKB-SubCell"/>
</dbReference>
<organism evidence="10 11">
    <name type="scientific">Mariniblastus fucicola</name>
    <dbReference type="NCBI Taxonomy" id="980251"/>
    <lineage>
        <taxon>Bacteria</taxon>
        <taxon>Pseudomonadati</taxon>
        <taxon>Planctomycetota</taxon>
        <taxon>Planctomycetia</taxon>
        <taxon>Pirellulales</taxon>
        <taxon>Pirellulaceae</taxon>
        <taxon>Mariniblastus</taxon>
    </lineage>
</organism>
<sequence>MTEHRPTTPTGLTLGIFLLVMMAFMGTTAYAVALYRMSANQPLRNTAYESDWICAPGAPSHAGYFRKRFDLTSEVKHAWVKIVAADAYEISVNRNPMGRIYLWRPTRPFQTGTSEKGQVLQPNNPAMALNFPREYQWDGHDTWRLPSYIELTSSFQVGKNVITIETESRSAPARVSFVGEIQLYNGKVIPLRSDESWSSEPAIPGPQLLDWTELGYWDKEWRHAKICDGPADSGYRSHPEEIYREPFRGNWMRHPKASNKASVSYAADWMVDRPIDEAWIRLMTNRNYELQINGELVRVASIKPPDLDNGEWVFGRASAFDPSAKPELLDPDEVGSNFVGTRFESPRKGHRNLGEFRNPYSPALTPFRYIRTYNRAQAPGEWDPKRTLAESRRTPETPDLFPERPRPNALKHDTSVGGYLSYSIANLLQPGMNRVEVFCLDKSNAIWPTQIAVDGGALADDGTRIDFVDNERWRTHCDREIEVYDGANGEVPVRVLGPVLSSGKAAPKMQYRGNALSPQQLDILLPQAVFQVSIITLIGVFIVVLGSLIVGRSIQEDETPVWQSTCQMIYAMLLTATVTIGCGLLLESSWAERHESLWTLRGEHWKVVFPFAIFASLLVGLLDIIGRSGFAGLRKKGHSVFDVLRDLPKTKLWFHLCLWVLLLGVFLRAYKLDLQPLDDDEYASAQAVMAILETGSPGFVPDDVYYTRSPLYHYATAAIAWPFGGNLWSLRLQSVMWSIGTAWLAYLAGARLLQNRWVGFVTMVLICVHPFEIFTGHVIRFYQMQQFFALLTVYLFCRGFVTEQSQGYRVATLIAFLCAVVSQEISVAMGPSLLFGYLMFAKDLGWKNNFTLVLVSASVVALIGLDFVVFQNLCLTRTEGVSPSIEAAVKPHFWYPMNMLSMLFGYSRLHVVVSFFFVAGLPLIWREQNRNALALLAFLISGIVMTNLLVTNVSFRYLYWLIPIWLLLSVDSVRLVISTLVSIVYPVSEHLNRHASTLAVCFFVCFVAIIASWSPWRIPGSYELRILGDSTGAVRWVRSQKRAGDRVAITEPHTHCAYMEGGKCDYDLALPLLYDFAVMRDGKLVDRNGGGEVLSNVDQLVAEFADGERIWVLLNREKFRTRGKNMRWEYPGARFEMFVRKNCELKYRTYLWSVYLWDPSRGHFQPFRLQE</sequence>
<evidence type="ECO:0000313" key="11">
    <source>
        <dbReference type="Proteomes" id="UP000322214"/>
    </source>
</evidence>
<dbReference type="OrthoDB" id="525534at2"/>
<keyword evidence="11" id="KW-1185">Reference proteome</keyword>
<feature type="transmembrane region" description="Helical" evidence="9">
    <location>
        <begin position="569"/>
        <end position="587"/>
    </location>
</feature>
<feature type="transmembrane region" description="Helical" evidence="9">
    <location>
        <begin position="735"/>
        <end position="753"/>
    </location>
</feature>
<reference evidence="10 11" key="1">
    <citation type="submission" date="2019-08" db="EMBL/GenBank/DDBJ databases">
        <title>Deep-cultivation of Planctomycetes and their phenomic and genomic characterization uncovers novel biology.</title>
        <authorList>
            <person name="Wiegand S."/>
            <person name="Jogler M."/>
            <person name="Boedeker C."/>
            <person name="Pinto D."/>
            <person name="Vollmers J."/>
            <person name="Rivas-Marin E."/>
            <person name="Kohn T."/>
            <person name="Peeters S.H."/>
            <person name="Heuer A."/>
            <person name="Rast P."/>
            <person name="Oberbeckmann S."/>
            <person name="Bunk B."/>
            <person name="Jeske O."/>
            <person name="Meyerdierks A."/>
            <person name="Storesund J.E."/>
            <person name="Kallscheuer N."/>
            <person name="Luecker S."/>
            <person name="Lage O.M."/>
            <person name="Pohl T."/>
            <person name="Merkel B.J."/>
            <person name="Hornburger P."/>
            <person name="Mueller R.-W."/>
            <person name="Bruemmer F."/>
            <person name="Labrenz M."/>
            <person name="Spormann A.M."/>
            <person name="Op den Camp H."/>
            <person name="Overmann J."/>
            <person name="Amann R."/>
            <person name="Jetten M.S.M."/>
            <person name="Mascher T."/>
            <person name="Medema M.H."/>
            <person name="Devos D.P."/>
            <person name="Kaster A.-K."/>
            <person name="Ovreas L."/>
            <person name="Rohde M."/>
            <person name="Galperin M.Y."/>
            <person name="Jogler C."/>
        </authorList>
    </citation>
    <scope>NUCLEOTIDE SEQUENCE [LARGE SCALE GENOMIC DNA]</scope>
    <source>
        <strain evidence="10 11">FC18</strain>
    </source>
</reference>
<feature type="transmembrane region" description="Helical" evidence="9">
    <location>
        <begin position="957"/>
        <end position="985"/>
    </location>
</feature>
<dbReference type="PANTHER" id="PTHR33908">
    <property type="entry name" value="MANNOSYLTRANSFERASE YKCB-RELATED"/>
    <property type="match status" value="1"/>
</dbReference>
<dbReference type="GO" id="GO:0016763">
    <property type="term" value="F:pentosyltransferase activity"/>
    <property type="evidence" value="ECO:0007669"/>
    <property type="project" value="TreeGrafter"/>
</dbReference>
<feature type="transmembrane region" description="Helical" evidence="9">
    <location>
        <begin position="652"/>
        <end position="670"/>
    </location>
</feature>
<feature type="transmembrane region" description="Helical" evidence="9">
    <location>
        <begin position="607"/>
        <end position="626"/>
    </location>
</feature>
<evidence type="ECO:0000313" key="10">
    <source>
        <dbReference type="EMBL" id="QEG23030.1"/>
    </source>
</evidence>
<evidence type="ECO:0000256" key="6">
    <source>
        <dbReference type="ARBA" id="ARBA00022989"/>
    </source>
</evidence>
<dbReference type="STRING" id="980251.GCA_001642875_04037"/>
<feature type="transmembrane region" description="Helical" evidence="9">
    <location>
        <begin position="759"/>
        <end position="779"/>
    </location>
</feature>
<evidence type="ECO:0000256" key="7">
    <source>
        <dbReference type="ARBA" id="ARBA00023136"/>
    </source>
</evidence>
<feature type="region of interest" description="Disordered" evidence="8">
    <location>
        <begin position="380"/>
        <end position="408"/>
    </location>
</feature>
<name>A0A5B9PD65_9BACT</name>